<proteinExistence type="predicted"/>
<evidence type="ECO:0000313" key="4">
    <source>
        <dbReference type="Proteomes" id="UP000317036"/>
    </source>
</evidence>
<sequence>MESIQSKLQKFFFRVIRLNRMWKRTGEELRCYVENKQKKDRYEPPKSYYDRYEIKKCTVERFPCYELKPRTGGGRKHIIFMHGGGYVLEITSMHWEFIGKLIDRTQVGVTVPIYPLAPRYTYRDTMGMLQALYSELLTQHDPGDVIFAGDSAGGGMSLAFAMLLKEKGFALPGQLILISPALDMTFCNPEVSCVEKRDPILATPAIVDCGKWYADNLNLKHYLISPLYGDVQGLCPIRLFTGTDDICNPDARKFKAKAEAQGIAVDYYEYPEMLHVWPFFGLPESKQAVEQIVEAIEA</sequence>
<name>A0A559K003_9BACL</name>
<comment type="caution">
    <text evidence="3">The sequence shown here is derived from an EMBL/GenBank/DDBJ whole genome shotgun (WGS) entry which is preliminary data.</text>
</comment>
<dbReference type="InterPro" id="IPR050300">
    <property type="entry name" value="GDXG_lipolytic_enzyme"/>
</dbReference>
<accession>A0A559K003</accession>
<keyword evidence="1 3" id="KW-0378">Hydrolase</keyword>
<organism evidence="3 4">
    <name type="scientific">Paenibacillus cremeus</name>
    <dbReference type="NCBI Taxonomy" id="2163881"/>
    <lineage>
        <taxon>Bacteria</taxon>
        <taxon>Bacillati</taxon>
        <taxon>Bacillota</taxon>
        <taxon>Bacilli</taxon>
        <taxon>Bacillales</taxon>
        <taxon>Paenibacillaceae</taxon>
        <taxon>Paenibacillus</taxon>
    </lineage>
</organism>
<dbReference type="InterPro" id="IPR029058">
    <property type="entry name" value="AB_hydrolase_fold"/>
</dbReference>
<reference evidence="3 4" key="1">
    <citation type="submission" date="2019-07" db="EMBL/GenBank/DDBJ databases">
        <authorList>
            <person name="Kim J."/>
        </authorList>
    </citation>
    <scope>NUCLEOTIDE SEQUENCE [LARGE SCALE GENOMIC DNA]</scope>
    <source>
        <strain evidence="3 4">JC52</strain>
    </source>
</reference>
<feature type="domain" description="Alpha/beta hydrolase fold-3" evidence="2">
    <location>
        <begin position="78"/>
        <end position="277"/>
    </location>
</feature>
<protein>
    <submittedName>
        <fullName evidence="3">Alpha/beta hydrolase</fullName>
    </submittedName>
</protein>
<dbReference type="InterPro" id="IPR013094">
    <property type="entry name" value="AB_hydrolase_3"/>
</dbReference>
<dbReference type="SUPFAM" id="SSF53474">
    <property type="entry name" value="alpha/beta-Hydrolases"/>
    <property type="match status" value="1"/>
</dbReference>
<evidence type="ECO:0000259" key="2">
    <source>
        <dbReference type="Pfam" id="PF07859"/>
    </source>
</evidence>
<dbReference type="AlphaFoldDB" id="A0A559K003"/>
<dbReference type="Gene3D" id="3.40.50.1820">
    <property type="entry name" value="alpha/beta hydrolase"/>
    <property type="match status" value="1"/>
</dbReference>
<dbReference type="GO" id="GO:0016787">
    <property type="term" value="F:hydrolase activity"/>
    <property type="evidence" value="ECO:0007669"/>
    <property type="project" value="UniProtKB-KW"/>
</dbReference>
<gene>
    <name evidence="3" type="ORF">FPZ49_30365</name>
</gene>
<evidence type="ECO:0000256" key="1">
    <source>
        <dbReference type="ARBA" id="ARBA00022801"/>
    </source>
</evidence>
<keyword evidence="4" id="KW-1185">Reference proteome</keyword>
<dbReference type="PANTHER" id="PTHR48081">
    <property type="entry name" value="AB HYDROLASE SUPERFAMILY PROTEIN C4A8.06C"/>
    <property type="match status" value="1"/>
</dbReference>
<dbReference type="Proteomes" id="UP000317036">
    <property type="component" value="Unassembled WGS sequence"/>
</dbReference>
<dbReference type="EMBL" id="VNJI01000059">
    <property type="protein sequence ID" value="TVY05427.1"/>
    <property type="molecule type" value="Genomic_DNA"/>
</dbReference>
<dbReference type="OrthoDB" id="9815425at2"/>
<dbReference type="PANTHER" id="PTHR48081:SF8">
    <property type="entry name" value="ALPHA_BETA HYDROLASE FOLD-3 DOMAIN-CONTAINING PROTEIN-RELATED"/>
    <property type="match status" value="1"/>
</dbReference>
<dbReference type="Pfam" id="PF07859">
    <property type="entry name" value="Abhydrolase_3"/>
    <property type="match status" value="1"/>
</dbReference>
<evidence type="ECO:0000313" key="3">
    <source>
        <dbReference type="EMBL" id="TVY05427.1"/>
    </source>
</evidence>